<dbReference type="GO" id="GO:0071949">
    <property type="term" value="F:FAD binding"/>
    <property type="evidence" value="ECO:0007669"/>
    <property type="project" value="InterPro"/>
</dbReference>
<dbReference type="PANTHER" id="PTHR13789:SF309">
    <property type="entry name" value="PUTATIVE (AFU_ORTHOLOGUE AFUA_6G14510)-RELATED"/>
    <property type="match status" value="1"/>
</dbReference>
<keyword evidence="6" id="KW-1185">Reference proteome</keyword>
<evidence type="ECO:0000259" key="4">
    <source>
        <dbReference type="Pfam" id="PF01494"/>
    </source>
</evidence>
<accession>A0A9X3BUC0</accession>
<comment type="caution">
    <text evidence="5">The sequence shown here is derived from an EMBL/GenBank/DDBJ whole genome shotgun (WGS) entry which is preliminary data.</text>
</comment>
<keyword evidence="1" id="KW-0560">Oxidoreductase</keyword>
<dbReference type="SUPFAM" id="SSF51905">
    <property type="entry name" value="FAD/NAD(P)-binding domain"/>
    <property type="match status" value="1"/>
</dbReference>
<feature type="compositionally biased region" description="Low complexity" evidence="3">
    <location>
        <begin position="169"/>
        <end position="180"/>
    </location>
</feature>
<dbReference type="InterPro" id="IPR002938">
    <property type="entry name" value="FAD-bd"/>
</dbReference>
<name>A0A9X3BUC0_9MYCO</name>
<reference evidence="5" key="2">
    <citation type="journal article" date="2022" name="BMC Genomics">
        <title>Comparative genome analysis of mycobacteria focusing on tRNA and non-coding RNA.</title>
        <authorList>
            <person name="Behra P.R.K."/>
            <person name="Pettersson B.M.F."/>
            <person name="Ramesh M."/>
            <person name="Das S."/>
            <person name="Dasgupta S."/>
            <person name="Kirsebom L.A."/>
        </authorList>
    </citation>
    <scope>NUCLEOTIDE SEQUENCE</scope>
    <source>
        <strain evidence="5">DSM 44838</strain>
    </source>
</reference>
<feature type="compositionally biased region" description="Pro residues" evidence="3">
    <location>
        <begin position="131"/>
        <end position="140"/>
    </location>
</feature>
<proteinExistence type="predicted"/>
<feature type="region of interest" description="Disordered" evidence="3">
    <location>
        <begin position="93"/>
        <end position="196"/>
    </location>
</feature>
<feature type="compositionally biased region" description="Polar residues" evidence="3">
    <location>
        <begin position="146"/>
        <end position="160"/>
    </location>
</feature>
<dbReference type="GO" id="GO:0004497">
    <property type="term" value="F:monooxygenase activity"/>
    <property type="evidence" value="ECO:0007669"/>
    <property type="project" value="UniProtKB-KW"/>
</dbReference>
<protein>
    <submittedName>
        <fullName evidence="5">FAD-dependent monooxygenase</fullName>
    </submittedName>
</protein>
<dbReference type="PANTHER" id="PTHR13789">
    <property type="entry name" value="MONOOXYGENASE"/>
    <property type="match status" value="1"/>
</dbReference>
<dbReference type="AlphaFoldDB" id="A0A9X3BUC0"/>
<dbReference type="Proteomes" id="UP001141629">
    <property type="component" value="Unassembled WGS sequence"/>
</dbReference>
<evidence type="ECO:0000313" key="5">
    <source>
        <dbReference type="EMBL" id="MCV7422120.1"/>
    </source>
</evidence>
<dbReference type="Gene3D" id="3.50.50.60">
    <property type="entry name" value="FAD/NAD(P)-binding domain"/>
    <property type="match status" value="1"/>
</dbReference>
<evidence type="ECO:0000256" key="1">
    <source>
        <dbReference type="ARBA" id="ARBA00023002"/>
    </source>
</evidence>
<reference evidence="5" key="1">
    <citation type="submission" date="2020-07" db="EMBL/GenBank/DDBJ databases">
        <authorList>
            <person name="Pettersson B.M.F."/>
            <person name="Behra P.R.K."/>
            <person name="Ramesh M."/>
            <person name="Das S."/>
            <person name="Dasgupta S."/>
            <person name="Kirsebom L.A."/>
        </authorList>
    </citation>
    <scope>NUCLEOTIDE SEQUENCE</scope>
    <source>
        <strain evidence="5">DSM 44838</strain>
    </source>
</reference>
<dbReference type="EMBL" id="JACKVK010000008">
    <property type="protein sequence ID" value="MCV7422120.1"/>
    <property type="molecule type" value="Genomic_DNA"/>
</dbReference>
<sequence length="196" mass="20198">MVNRVPIGTSLDSYGRFVVTSNASLRVAVVGAGIGGLTAAIALRANGVDATVYEQASELKALGAGVSIATNGSRILTRLGLGDQLAAIAVRSRTTSFARGPASRSPENPRRCRSGTRRRPGSCTAASSKPPSAPPCPPTPSGWAGASSTRWNAGTRSRCPSPTGLARRPTSSSPPTGFTPACKRWSAKRPNRSARV</sequence>
<gene>
    <name evidence="5" type="ORF">H7K45_16335</name>
</gene>
<dbReference type="Pfam" id="PF01494">
    <property type="entry name" value="FAD_binding_3"/>
    <property type="match status" value="1"/>
</dbReference>
<keyword evidence="2 5" id="KW-0503">Monooxygenase</keyword>
<evidence type="ECO:0000256" key="2">
    <source>
        <dbReference type="ARBA" id="ARBA00023033"/>
    </source>
</evidence>
<dbReference type="InterPro" id="IPR050493">
    <property type="entry name" value="FAD-dep_Monooxygenase_BioMet"/>
</dbReference>
<feature type="domain" description="FAD-binding" evidence="4">
    <location>
        <begin position="26"/>
        <end position="99"/>
    </location>
</feature>
<organism evidence="5 6">
    <name type="scientific">Mycobacterium yunnanensis</name>
    <dbReference type="NCBI Taxonomy" id="368477"/>
    <lineage>
        <taxon>Bacteria</taxon>
        <taxon>Bacillati</taxon>
        <taxon>Actinomycetota</taxon>
        <taxon>Actinomycetes</taxon>
        <taxon>Mycobacteriales</taxon>
        <taxon>Mycobacteriaceae</taxon>
        <taxon>Mycobacterium</taxon>
    </lineage>
</organism>
<dbReference type="InterPro" id="IPR036188">
    <property type="entry name" value="FAD/NAD-bd_sf"/>
</dbReference>
<feature type="compositionally biased region" description="Basic residues" evidence="3">
    <location>
        <begin position="111"/>
        <end position="120"/>
    </location>
</feature>
<evidence type="ECO:0000313" key="6">
    <source>
        <dbReference type="Proteomes" id="UP001141629"/>
    </source>
</evidence>
<feature type="compositionally biased region" description="Basic residues" evidence="3">
    <location>
        <begin position="185"/>
        <end position="196"/>
    </location>
</feature>
<feature type="compositionally biased region" description="Low complexity" evidence="3">
    <location>
        <begin position="121"/>
        <end position="130"/>
    </location>
</feature>
<evidence type="ECO:0000256" key="3">
    <source>
        <dbReference type="SAM" id="MobiDB-lite"/>
    </source>
</evidence>